<dbReference type="SUPFAM" id="SSF56176">
    <property type="entry name" value="FAD-binding/transporter-associated domain-like"/>
    <property type="match status" value="1"/>
</dbReference>
<keyword evidence="3" id="KW-0285">Flavoprotein</keyword>
<evidence type="ECO:0000256" key="4">
    <source>
        <dbReference type="ARBA" id="ARBA00022827"/>
    </source>
</evidence>
<accession>A0A650LS33</accession>
<comment type="similarity">
    <text evidence="2">Belongs to the oxygen-dependent FAD-linked oxidoreductase family.</text>
</comment>
<reference evidence="6 7" key="1">
    <citation type="submission" date="2018-06" db="EMBL/GenBank/DDBJ databases">
        <authorList>
            <consortium name="IHU Genomes"/>
        </authorList>
    </citation>
    <scope>NUCLEOTIDE SEQUENCE [LARGE SCALE GENOMIC DNA]</scope>
    <source>
        <strain evidence="6 7">NEC25</strain>
    </source>
</reference>
<keyword evidence="4" id="KW-0274">FAD</keyword>
<dbReference type="Proteomes" id="UP000431451">
    <property type="component" value="Unassembled WGS sequence"/>
</dbReference>
<dbReference type="PROSITE" id="PS51387">
    <property type="entry name" value="FAD_PCMH"/>
    <property type="match status" value="1"/>
</dbReference>
<dbReference type="GO" id="GO:0016491">
    <property type="term" value="F:oxidoreductase activity"/>
    <property type="evidence" value="ECO:0007669"/>
    <property type="project" value="UniProtKB-KW"/>
</dbReference>
<evidence type="ECO:0000256" key="5">
    <source>
        <dbReference type="ARBA" id="ARBA00023002"/>
    </source>
</evidence>
<dbReference type="InterPro" id="IPR006094">
    <property type="entry name" value="Oxid_FAD_bind_N"/>
</dbReference>
<dbReference type="AlphaFoldDB" id="A0A650LS33"/>
<sequence>MDNINLNLNQLEGKIILKDNIDYEECRLSWNRAIDAYPKAIVYCFNKEEVSKNIKWCRENKVEFRIRSGAHNYEGYSTGNDLIVLDVSQMKKIDLDEENKKVTLEGGVTNREACKILCSKGYAFPGGGCPTVGVAGFTLGGGWGYSSRFLGLACDSLIEVEFVDYKGDIIIANEHINKDLFWASKGCGGGNFGVVVSMTFKLKEKVKNVTLIDLEYFNLESDRQVTVVKTYQDMFKNLDNKVNFKMAIYNSKKKGRGIKLIGLYYGEKEEAHNILRPLIDLCYDETLNLTYTSIFEANRIIQDSHADYEKYKSTGRFIYNDYSEEEIKEIIKILDNAANGAVYAAVTFYGLGGAVINKTKEDGAFYYRDAKFIMGFQSVFEEDKYKKENIEWILEKFKYIKSITKGSFINFPLVELEDYKHEYYGDNYEKLKFIKTKYDPNDVFAFEQSI</sequence>
<dbReference type="InterPro" id="IPR050416">
    <property type="entry name" value="FAD-linked_Oxidoreductase"/>
</dbReference>
<name>A0A650LS33_9CLOT</name>
<protein>
    <submittedName>
        <fullName evidence="6">Putative FAD-linked oxidoreductase YvdP</fullName>
        <ecNumber evidence="6">1.21.-.-</ecNumber>
    </submittedName>
</protein>
<evidence type="ECO:0000256" key="1">
    <source>
        <dbReference type="ARBA" id="ARBA00001974"/>
    </source>
</evidence>
<dbReference type="EC" id="1.21.-.-" evidence="6"/>
<organism evidence="6 7">
    <name type="scientific">Clostridium neonatale</name>
    <dbReference type="NCBI Taxonomy" id="137838"/>
    <lineage>
        <taxon>Bacteria</taxon>
        <taxon>Bacillati</taxon>
        <taxon>Bacillota</taxon>
        <taxon>Clostridia</taxon>
        <taxon>Eubacteriales</taxon>
        <taxon>Clostridiaceae</taxon>
        <taxon>Clostridium</taxon>
    </lineage>
</organism>
<dbReference type="Gene3D" id="3.30.465.10">
    <property type="match status" value="1"/>
</dbReference>
<proteinExistence type="inferred from homology"/>
<evidence type="ECO:0000256" key="2">
    <source>
        <dbReference type="ARBA" id="ARBA00005466"/>
    </source>
</evidence>
<keyword evidence="5 6" id="KW-0560">Oxidoreductase</keyword>
<dbReference type="GO" id="GO:0071949">
    <property type="term" value="F:FAD binding"/>
    <property type="evidence" value="ECO:0007669"/>
    <property type="project" value="InterPro"/>
</dbReference>
<evidence type="ECO:0000313" key="7">
    <source>
        <dbReference type="Proteomes" id="UP000431451"/>
    </source>
</evidence>
<dbReference type="InterPro" id="IPR036318">
    <property type="entry name" value="FAD-bd_PCMH-like_sf"/>
</dbReference>
<evidence type="ECO:0000256" key="3">
    <source>
        <dbReference type="ARBA" id="ARBA00022630"/>
    </source>
</evidence>
<dbReference type="RefSeq" id="WP_159115969.1">
    <property type="nucleotide sequence ID" value="NZ_CAKJVF010000039.1"/>
</dbReference>
<dbReference type="PANTHER" id="PTHR42973">
    <property type="entry name" value="BINDING OXIDOREDUCTASE, PUTATIVE (AFU_ORTHOLOGUE AFUA_1G17690)-RELATED"/>
    <property type="match status" value="1"/>
</dbReference>
<dbReference type="PANTHER" id="PTHR42973:SF39">
    <property type="entry name" value="FAD-BINDING PCMH-TYPE DOMAIN-CONTAINING PROTEIN"/>
    <property type="match status" value="1"/>
</dbReference>
<comment type="cofactor">
    <cofactor evidence="1">
        <name>FAD</name>
        <dbReference type="ChEBI" id="CHEBI:57692"/>
    </cofactor>
</comment>
<dbReference type="Pfam" id="PF01565">
    <property type="entry name" value="FAD_binding_4"/>
    <property type="match status" value="1"/>
</dbReference>
<dbReference type="InterPro" id="IPR016169">
    <property type="entry name" value="FAD-bd_PCMH_sub2"/>
</dbReference>
<dbReference type="InterPro" id="IPR012951">
    <property type="entry name" value="BBE"/>
</dbReference>
<dbReference type="EMBL" id="UWJD01000001">
    <property type="protein sequence ID" value="VCT83818.1"/>
    <property type="molecule type" value="Genomic_DNA"/>
</dbReference>
<dbReference type="InterPro" id="IPR016166">
    <property type="entry name" value="FAD-bd_PCMH"/>
</dbReference>
<dbReference type="Gene3D" id="3.40.462.20">
    <property type="match status" value="1"/>
</dbReference>
<gene>
    <name evidence="6" type="primary">yvdP</name>
    <name evidence="6" type="ORF">CNEONATNEC25_01415</name>
</gene>
<dbReference type="Pfam" id="PF08031">
    <property type="entry name" value="BBE"/>
    <property type="match status" value="1"/>
</dbReference>
<evidence type="ECO:0000313" key="6">
    <source>
        <dbReference type="EMBL" id="VCT83818.1"/>
    </source>
</evidence>